<sequence length="101" mass="11882">MLEKDRLGVAPRVYFRPEFKSCPHCETKLRRTHTAWEKKIVTRWNHPCQPEKGNETLYVLREVFSGTVLTAQNMKSGTAEELKTLTQEEYARICDIERKIN</sequence>
<proteinExistence type="predicted"/>
<reference evidence="1" key="1">
    <citation type="submission" date="2019-10" db="EMBL/GenBank/DDBJ databases">
        <title>Description of Paenibacillus glebae sp. nov.</title>
        <authorList>
            <person name="Carlier A."/>
            <person name="Qi S."/>
        </authorList>
    </citation>
    <scope>NUCLEOTIDE SEQUENCE</scope>
    <source>
        <strain evidence="1">LMG 31456</strain>
    </source>
</reference>
<dbReference type="EMBL" id="WHOD01000109">
    <property type="protein sequence ID" value="NOU97278.1"/>
    <property type="molecule type" value="Genomic_DNA"/>
</dbReference>
<protein>
    <submittedName>
        <fullName evidence="1">Uncharacterized protein</fullName>
    </submittedName>
</protein>
<name>A0A972H004_9BACL</name>
<dbReference type="RefSeq" id="WP_171655518.1">
    <property type="nucleotide sequence ID" value="NZ_WHOD01000109.1"/>
</dbReference>
<keyword evidence="2" id="KW-1185">Reference proteome</keyword>
<evidence type="ECO:0000313" key="2">
    <source>
        <dbReference type="Proteomes" id="UP000641588"/>
    </source>
</evidence>
<dbReference type="Proteomes" id="UP000641588">
    <property type="component" value="Unassembled WGS sequence"/>
</dbReference>
<gene>
    <name evidence="1" type="ORF">GC093_29215</name>
</gene>
<evidence type="ECO:0000313" key="1">
    <source>
        <dbReference type="EMBL" id="NOU97278.1"/>
    </source>
</evidence>
<organism evidence="1 2">
    <name type="scientific">Paenibacillus foliorum</name>
    <dbReference type="NCBI Taxonomy" id="2654974"/>
    <lineage>
        <taxon>Bacteria</taxon>
        <taxon>Bacillati</taxon>
        <taxon>Bacillota</taxon>
        <taxon>Bacilli</taxon>
        <taxon>Bacillales</taxon>
        <taxon>Paenibacillaceae</taxon>
        <taxon>Paenibacillus</taxon>
    </lineage>
</organism>
<comment type="caution">
    <text evidence="1">The sequence shown here is derived from an EMBL/GenBank/DDBJ whole genome shotgun (WGS) entry which is preliminary data.</text>
</comment>
<accession>A0A972H004</accession>
<dbReference type="AlphaFoldDB" id="A0A972H004"/>